<accession>A0A8J3DJQ0</accession>
<comment type="caution">
    <text evidence="1">The sequence shown here is derived from an EMBL/GenBank/DDBJ whole genome shotgun (WGS) entry which is preliminary data.</text>
</comment>
<organism evidence="1 2">
    <name type="scientific">Limoniibacter endophyticus</name>
    <dbReference type="NCBI Taxonomy" id="1565040"/>
    <lineage>
        <taxon>Bacteria</taxon>
        <taxon>Pseudomonadati</taxon>
        <taxon>Pseudomonadota</taxon>
        <taxon>Alphaproteobacteria</taxon>
        <taxon>Hyphomicrobiales</taxon>
        <taxon>Bartonellaceae</taxon>
        <taxon>Limoniibacter</taxon>
    </lineage>
</organism>
<evidence type="ECO:0000313" key="1">
    <source>
        <dbReference type="EMBL" id="GHC79271.1"/>
    </source>
</evidence>
<name>A0A8J3DJQ0_9HYPH</name>
<dbReference type="EMBL" id="BMZO01000011">
    <property type="protein sequence ID" value="GHC79271.1"/>
    <property type="molecule type" value="Genomic_DNA"/>
</dbReference>
<dbReference type="RefSeq" id="WP_189492429.1">
    <property type="nucleotide sequence ID" value="NZ_BMZO01000011.1"/>
</dbReference>
<sequence length="57" mass="6555">MHIPERAFELVSELADASDFLDDYHPVEIASLLKEASNVLAKLIENQLEYRKLPESR</sequence>
<reference evidence="1" key="1">
    <citation type="journal article" date="2014" name="Int. J. Syst. Evol. Microbiol.">
        <title>Complete genome sequence of Corynebacterium casei LMG S-19264T (=DSM 44701T), isolated from a smear-ripened cheese.</title>
        <authorList>
            <consortium name="US DOE Joint Genome Institute (JGI-PGF)"/>
            <person name="Walter F."/>
            <person name="Albersmeier A."/>
            <person name="Kalinowski J."/>
            <person name="Ruckert C."/>
        </authorList>
    </citation>
    <scope>NUCLEOTIDE SEQUENCE</scope>
    <source>
        <strain evidence="1">KCTC 42097</strain>
    </source>
</reference>
<gene>
    <name evidence="1" type="ORF">GCM10010136_31690</name>
</gene>
<reference evidence="1" key="2">
    <citation type="submission" date="2020-09" db="EMBL/GenBank/DDBJ databases">
        <authorList>
            <person name="Sun Q."/>
            <person name="Kim S."/>
        </authorList>
    </citation>
    <scope>NUCLEOTIDE SEQUENCE</scope>
    <source>
        <strain evidence="1">KCTC 42097</strain>
    </source>
</reference>
<keyword evidence="2" id="KW-1185">Reference proteome</keyword>
<dbReference type="AlphaFoldDB" id="A0A8J3DJQ0"/>
<proteinExistence type="predicted"/>
<protein>
    <submittedName>
        <fullName evidence="1">Uncharacterized protein</fullName>
    </submittedName>
</protein>
<dbReference type="Proteomes" id="UP000641137">
    <property type="component" value="Unassembled WGS sequence"/>
</dbReference>
<evidence type="ECO:0000313" key="2">
    <source>
        <dbReference type="Proteomes" id="UP000641137"/>
    </source>
</evidence>